<dbReference type="SUPFAM" id="SSF55874">
    <property type="entry name" value="ATPase domain of HSP90 chaperone/DNA topoisomerase II/histidine kinase"/>
    <property type="match status" value="1"/>
</dbReference>
<dbReference type="Gene3D" id="1.10.287.130">
    <property type="match status" value="1"/>
</dbReference>
<gene>
    <name evidence="13" type="ORF">EKG35_02035</name>
</gene>
<dbReference type="PANTHER" id="PTHR45453:SF1">
    <property type="entry name" value="PHOSPHATE REGULON SENSOR PROTEIN PHOR"/>
    <property type="match status" value="1"/>
</dbReference>
<dbReference type="PRINTS" id="PR00344">
    <property type="entry name" value="BCTRLSENSOR"/>
</dbReference>
<dbReference type="EC" id="2.7.13.3" evidence="3"/>
<dbReference type="InterPro" id="IPR036097">
    <property type="entry name" value="HisK_dim/P_sf"/>
</dbReference>
<evidence type="ECO:0000313" key="13">
    <source>
        <dbReference type="EMBL" id="RTQ95782.1"/>
    </source>
</evidence>
<evidence type="ECO:0000256" key="6">
    <source>
        <dbReference type="ARBA" id="ARBA00022741"/>
    </source>
</evidence>
<dbReference type="InterPro" id="IPR050351">
    <property type="entry name" value="BphY/WalK/GraS-like"/>
</dbReference>
<dbReference type="EMBL" id="RXNR01000004">
    <property type="protein sequence ID" value="RTQ95782.1"/>
    <property type="molecule type" value="Genomic_DNA"/>
</dbReference>
<evidence type="ECO:0000256" key="3">
    <source>
        <dbReference type="ARBA" id="ARBA00012438"/>
    </source>
</evidence>
<keyword evidence="11" id="KW-0812">Transmembrane</keyword>
<sequence>MFNKSIFTKQQLKFMLLNLIAFSVIFTIFSIIIFGQVQRTLYSHADEELLLFKERLTNNMFDNEAAGFRPQLGNEGQNKVFPPKDKKENPNPRITVIHWGYGGKIVNKDEIGTLFYENYLQDYQLDKTKIDEITTTTINDLYDFRYILFKDTNNQDDIAYTQLLINVDAEQTIISNFERLVIICSIIFTILSISASFILSKKMMKPIIQSWNKQAEFVENASHELRTPLTIIQNKLELLLTSPNERIADKFENIALSLSETRRLSKLTSDLLTLARADSSETELTLQTVDVDAFVRKVCAPYQEIAESQEKHFWLNLKCPINIKVDETRFHQLLVILLDNALKYTSESDSIGVKTYVDDHKAVIEVTDTGIGIKEKNLPYIFDRFYREDKARSRETGGVGLGLSIAQWIVEKHKGSIKAVKNKNKGTTFIIKLQK</sequence>
<name>A0A431UWX4_9BACI</name>
<organism evidence="13 14">
    <name type="scientific">Lysinibacillus telephonicus</name>
    <dbReference type="NCBI Taxonomy" id="1714840"/>
    <lineage>
        <taxon>Bacteria</taxon>
        <taxon>Bacillati</taxon>
        <taxon>Bacillota</taxon>
        <taxon>Bacilli</taxon>
        <taxon>Bacillales</taxon>
        <taxon>Bacillaceae</taxon>
        <taxon>Lysinibacillus</taxon>
    </lineage>
</organism>
<dbReference type="InterPro" id="IPR005467">
    <property type="entry name" value="His_kinase_dom"/>
</dbReference>
<dbReference type="Gene3D" id="3.30.565.10">
    <property type="entry name" value="Histidine kinase-like ATPase, C-terminal domain"/>
    <property type="match status" value="1"/>
</dbReference>
<evidence type="ECO:0000256" key="7">
    <source>
        <dbReference type="ARBA" id="ARBA00022777"/>
    </source>
</evidence>
<evidence type="ECO:0000256" key="5">
    <source>
        <dbReference type="ARBA" id="ARBA00022679"/>
    </source>
</evidence>
<feature type="transmembrane region" description="Helical" evidence="11">
    <location>
        <begin position="180"/>
        <end position="199"/>
    </location>
</feature>
<dbReference type="GO" id="GO:0004721">
    <property type="term" value="F:phosphoprotein phosphatase activity"/>
    <property type="evidence" value="ECO:0007669"/>
    <property type="project" value="TreeGrafter"/>
</dbReference>
<dbReference type="GO" id="GO:0016036">
    <property type="term" value="P:cellular response to phosphate starvation"/>
    <property type="evidence" value="ECO:0007669"/>
    <property type="project" value="TreeGrafter"/>
</dbReference>
<dbReference type="GO" id="GO:0005524">
    <property type="term" value="F:ATP binding"/>
    <property type="evidence" value="ECO:0007669"/>
    <property type="project" value="UniProtKB-KW"/>
</dbReference>
<dbReference type="PANTHER" id="PTHR45453">
    <property type="entry name" value="PHOSPHATE REGULON SENSOR PROTEIN PHOR"/>
    <property type="match status" value="1"/>
</dbReference>
<keyword evidence="8" id="KW-0067">ATP-binding</keyword>
<comment type="subcellular location">
    <subcellularLocation>
        <location evidence="2">Cell membrane</location>
        <topology evidence="2">Multi-pass membrane protein</topology>
    </subcellularLocation>
</comment>
<accession>A0A431UWX4</accession>
<dbReference type="Pfam" id="PF00512">
    <property type="entry name" value="HisKA"/>
    <property type="match status" value="1"/>
</dbReference>
<evidence type="ECO:0000256" key="4">
    <source>
        <dbReference type="ARBA" id="ARBA00022553"/>
    </source>
</evidence>
<keyword evidence="11" id="KW-1133">Transmembrane helix</keyword>
<protein>
    <recommendedName>
        <fullName evidence="3">histidine kinase</fullName>
        <ecNumber evidence="3">2.7.13.3</ecNumber>
    </recommendedName>
</protein>
<dbReference type="RefSeq" id="WP_126292648.1">
    <property type="nucleotide sequence ID" value="NZ_CP155468.1"/>
</dbReference>
<dbReference type="SMART" id="SM00388">
    <property type="entry name" value="HisKA"/>
    <property type="match status" value="1"/>
</dbReference>
<dbReference type="FunFam" id="1.10.287.130:FF:000001">
    <property type="entry name" value="Two-component sensor histidine kinase"/>
    <property type="match status" value="1"/>
</dbReference>
<dbReference type="InterPro" id="IPR003661">
    <property type="entry name" value="HisK_dim/P_dom"/>
</dbReference>
<keyword evidence="14" id="KW-1185">Reference proteome</keyword>
<dbReference type="FunFam" id="3.30.565.10:FF:000006">
    <property type="entry name" value="Sensor histidine kinase WalK"/>
    <property type="match status" value="1"/>
</dbReference>
<comment type="caution">
    <text evidence="13">The sequence shown here is derived from an EMBL/GenBank/DDBJ whole genome shotgun (WGS) entry which is preliminary data.</text>
</comment>
<dbReference type="GO" id="GO:0000155">
    <property type="term" value="F:phosphorelay sensor kinase activity"/>
    <property type="evidence" value="ECO:0007669"/>
    <property type="project" value="InterPro"/>
</dbReference>
<keyword evidence="10 11" id="KW-0472">Membrane</keyword>
<dbReference type="Proteomes" id="UP000276349">
    <property type="component" value="Unassembled WGS sequence"/>
</dbReference>
<dbReference type="OrthoDB" id="9813151at2"/>
<dbReference type="GO" id="GO:0005886">
    <property type="term" value="C:plasma membrane"/>
    <property type="evidence" value="ECO:0007669"/>
    <property type="project" value="UniProtKB-SubCell"/>
</dbReference>
<evidence type="ECO:0000256" key="2">
    <source>
        <dbReference type="ARBA" id="ARBA00004651"/>
    </source>
</evidence>
<evidence type="ECO:0000259" key="12">
    <source>
        <dbReference type="PROSITE" id="PS50109"/>
    </source>
</evidence>
<keyword evidence="7 13" id="KW-0418">Kinase</keyword>
<feature type="domain" description="Histidine kinase" evidence="12">
    <location>
        <begin position="220"/>
        <end position="435"/>
    </location>
</feature>
<dbReference type="SMART" id="SM00387">
    <property type="entry name" value="HATPase_c"/>
    <property type="match status" value="1"/>
</dbReference>
<evidence type="ECO:0000256" key="10">
    <source>
        <dbReference type="ARBA" id="ARBA00023136"/>
    </source>
</evidence>
<dbReference type="InterPro" id="IPR003594">
    <property type="entry name" value="HATPase_dom"/>
</dbReference>
<evidence type="ECO:0000313" key="14">
    <source>
        <dbReference type="Proteomes" id="UP000276349"/>
    </source>
</evidence>
<dbReference type="PROSITE" id="PS50109">
    <property type="entry name" value="HIS_KIN"/>
    <property type="match status" value="1"/>
</dbReference>
<dbReference type="Pfam" id="PF02518">
    <property type="entry name" value="HATPase_c"/>
    <property type="match status" value="1"/>
</dbReference>
<evidence type="ECO:0000256" key="9">
    <source>
        <dbReference type="ARBA" id="ARBA00023012"/>
    </source>
</evidence>
<dbReference type="InterPro" id="IPR004358">
    <property type="entry name" value="Sig_transdc_His_kin-like_C"/>
</dbReference>
<keyword evidence="5" id="KW-0808">Transferase</keyword>
<feature type="transmembrane region" description="Helical" evidence="11">
    <location>
        <begin position="12"/>
        <end position="34"/>
    </location>
</feature>
<dbReference type="CDD" id="cd00082">
    <property type="entry name" value="HisKA"/>
    <property type="match status" value="1"/>
</dbReference>
<reference evidence="13 14" key="1">
    <citation type="submission" date="2018-12" db="EMBL/GenBank/DDBJ databases">
        <authorList>
            <person name="Yu L."/>
        </authorList>
    </citation>
    <scope>NUCLEOTIDE SEQUENCE [LARGE SCALE GENOMIC DNA]</scope>
    <source>
        <strain evidence="13 14">S5H2222</strain>
    </source>
</reference>
<keyword evidence="9" id="KW-0902">Two-component regulatory system</keyword>
<comment type="catalytic activity">
    <reaction evidence="1">
        <text>ATP + protein L-histidine = ADP + protein N-phospho-L-histidine.</text>
        <dbReference type="EC" id="2.7.13.3"/>
    </reaction>
</comment>
<proteinExistence type="predicted"/>
<dbReference type="AlphaFoldDB" id="A0A431UWX4"/>
<evidence type="ECO:0000256" key="8">
    <source>
        <dbReference type="ARBA" id="ARBA00022840"/>
    </source>
</evidence>
<evidence type="ECO:0000256" key="11">
    <source>
        <dbReference type="SAM" id="Phobius"/>
    </source>
</evidence>
<evidence type="ECO:0000256" key="1">
    <source>
        <dbReference type="ARBA" id="ARBA00000085"/>
    </source>
</evidence>
<dbReference type="SUPFAM" id="SSF47384">
    <property type="entry name" value="Homodimeric domain of signal transducing histidine kinase"/>
    <property type="match status" value="1"/>
</dbReference>
<keyword evidence="4" id="KW-0597">Phosphoprotein</keyword>
<keyword evidence="6" id="KW-0547">Nucleotide-binding</keyword>
<dbReference type="InterPro" id="IPR036890">
    <property type="entry name" value="HATPase_C_sf"/>
</dbReference>